<dbReference type="EMBL" id="WIGM01000211">
    <property type="protein sequence ID" value="KAF6833706.1"/>
    <property type="molecule type" value="Genomic_DNA"/>
</dbReference>
<accession>A0A8H6KMB2</accession>
<comment type="caution">
    <text evidence="1">The sequence shown here is derived from an EMBL/GenBank/DDBJ whole genome shotgun (WGS) entry which is preliminary data.</text>
</comment>
<proteinExistence type="predicted"/>
<dbReference type="AlphaFoldDB" id="A0A8H6KMB2"/>
<dbReference type="PANTHER" id="PTHR33112:SF16">
    <property type="entry name" value="HETEROKARYON INCOMPATIBILITY DOMAIN-CONTAINING PROTEIN"/>
    <property type="match status" value="1"/>
</dbReference>
<evidence type="ECO:0000313" key="1">
    <source>
        <dbReference type="EMBL" id="KAF6833706.1"/>
    </source>
</evidence>
<dbReference type="Proteomes" id="UP000639643">
    <property type="component" value="Unassembled WGS sequence"/>
</dbReference>
<reference evidence="1" key="1">
    <citation type="journal article" date="2020" name="Phytopathology">
        <title>Genome Sequence Resources of Colletotrichum truncatum, C. plurivorum, C. musicola, and C. sojae: Four Species Pathogenic to Soybean (Glycine max).</title>
        <authorList>
            <person name="Rogerio F."/>
            <person name="Boufleur T.R."/>
            <person name="Ciampi-Guillardi M."/>
            <person name="Sukno S.A."/>
            <person name="Thon M.R."/>
            <person name="Massola Junior N.S."/>
            <person name="Baroncelli R."/>
        </authorList>
    </citation>
    <scope>NUCLEOTIDE SEQUENCE</scope>
    <source>
        <strain evidence="1">LFN0074</strain>
    </source>
</reference>
<protein>
    <recommendedName>
        <fullName evidence="3">Heterokaryon incompatibility protein</fullName>
    </recommendedName>
</protein>
<evidence type="ECO:0008006" key="3">
    <source>
        <dbReference type="Google" id="ProtNLM"/>
    </source>
</evidence>
<keyword evidence="2" id="KW-1185">Reference proteome</keyword>
<name>A0A8H6KMB2_9PEZI</name>
<gene>
    <name evidence="1" type="ORF">CMUS01_06453</name>
</gene>
<dbReference type="PANTHER" id="PTHR33112">
    <property type="entry name" value="DOMAIN PROTEIN, PUTATIVE-RELATED"/>
    <property type="match status" value="1"/>
</dbReference>
<sequence length="270" mass="30993">MYFDPGASMFVEMEHPDSWGYLVSAYSQRLLTVEDDKLLGIGALAEAYGRRKGLAGYVAGMWKTDFLEQCLWTTETTNEEHLPRRAVRYCAPSWSWASLDAHISSFGVSANMPAMMLPETMPPQVTCRIIDIQTTLVTQENLFGMVSDGYRAIQGKMRELTWHNKGTGWREEGRLVRDVEKHWINRRGLTIDPRMALSIDQPQDWPVRAGRLWSIEICKSDEARGYALLLKEAEGRTGTFQRVGRLEVTERDGFDNWFDSPHEWREIVVV</sequence>
<dbReference type="OrthoDB" id="3789824at2759"/>
<organism evidence="1 2">
    <name type="scientific">Colletotrichum musicola</name>
    <dbReference type="NCBI Taxonomy" id="2175873"/>
    <lineage>
        <taxon>Eukaryota</taxon>
        <taxon>Fungi</taxon>
        <taxon>Dikarya</taxon>
        <taxon>Ascomycota</taxon>
        <taxon>Pezizomycotina</taxon>
        <taxon>Sordariomycetes</taxon>
        <taxon>Hypocreomycetidae</taxon>
        <taxon>Glomerellales</taxon>
        <taxon>Glomerellaceae</taxon>
        <taxon>Colletotrichum</taxon>
        <taxon>Colletotrichum orchidearum species complex</taxon>
    </lineage>
</organism>
<evidence type="ECO:0000313" key="2">
    <source>
        <dbReference type="Proteomes" id="UP000639643"/>
    </source>
</evidence>